<dbReference type="PANTHER" id="PTHR35901:SF1">
    <property type="entry name" value="EXONUCLEASE VAPC9"/>
    <property type="match status" value="1"/>
</dbReference>
<accession>A0A7L9FGY9</accession>
<dbReference type="KEGG" id="thel:IG193_00970"/>
<evidence type="ECO:0000313" key="2">
    <source>
        <dbReference type="EMBL" id="QOJ79070.1"/>
    </source>
</evidence>
<keyword evidence="3" id="KW-1185">Reference proteome</keyword>
<evidence type="ECO:0000313" key="3">
    <source>
        <dbReference type="Proteomes" id="UP000594121"/>
    </source>
</evidence>
<dbReference type="PANTHER" id="PTHR35901">
    <property type="entry name" value="RIBONUCLEASE VAPC3"/>
    <property type="match status" value="1"/>
</dbReference>
<dbReference type="AlphaFoldDB" id="A0A7L9FGY9"/>
<dbReference type="RefSeq" id="WP_192819042.1">
    <property type="nucleotide sequence ID" value="NZ_CP062310.1"/>
</dbReference>
<sequence length="136" mass="15236">MYLLDSSALYPLVLALGEGVLDVAGRVSILTLTPYEVGNAVWKEYRAGGIKRLEPVVELFSSILGEFRRVDPLEYWSSILSLAVRENLSFYDASYLYVSRVLGLVLVSEDSDLKKYPDVISVREFIDRLRAPDEGG</sequence>
<reference evidence="2 3" key="1">
    <citation type="submission" date="2020-10" db="EMBL/GenBank/DDBJ databases">
        <title>Thermofilum lucidum 3507LT sp. nov. a novel member of Thermofilaceae family isolated from Chile hot spring, and proposal of description order Thermofilales.</title>
        <authorList>
            <person name="Zayulina K.S."/>
            <person name="Elcheninov A.G."/>
            <person name="Toshchakov S.V."/>
            <person name="Kublanov I.V."/>
        </authorList>
    </citation>
    <scope>NUCLEOTIDE SEQUENCE [LARGE SCALE GENOMIC DNA]</scope>
    <source>
        <strain evidence="2 3">3507LT</strain>
    </source>
</reference>
<dbReference type="EMBL" id="CP062310">
    <property type="protein sequence ID" value="QOJ79070.1"/>
    <property type="molecule type" value="Genomic_DNA"/>
</dbReference>
<proteinExistence type="predicted"/>
<dbReference type="InParanoid" id="A0A7L9FGY9"/>
<dbReference type="CDD" id="cd09873">
    <property type="entry name" value="PIN_Pae0151-like"/>
    <property type="match status" value="1"/>
</dbReference>
<keyword evidence="1" id="KW-0460">Magnesium</keyword>
<gene>
    <name evidence="2" type="ORF">IG193_00970</name>
</gene>
<organism evidence="2 3">
    <name type="scientific">Infirmifilum lucidum</name>
    <dbReference type="NCBI Taxonomy" id="2776706"/>
    <lineage>
        <taxon>Archaea</taxon>
        <taxon>Thermoproteota</taxon>
        <taxon>Thermoprotei</taxon>
        <taxon>Thermofilales</taxon>
        <taxon>Thermofilaceae</taxon>
        <taxon>Infirmifilum</taxon>
    </lineage>
</organism>
<protein>
    <submittedName>
        <fullName evidence="2">Type II toxin-antitoxin system VapC family toxin</fullName>
    </submittedName>
</protein>
<dbReference type="SUPFAM" id="SSF88723">
    <property type="entry name" value="PIN domain-like"/>
    <property type="match status" value="1"/>
</dbReference>
<dbReference type="InterPro" id="IPR029060">
    <property type="entry name" value="PIN-like_dom_sf"/>
</dbReference>
<evidence type="ECO:0000256" key="1">
    <source>
        <dbReference type="ARBA" id="ARBA00022842"/>
    </source>
</evidence>
<name>A0A7L9FGY9_9CREN</name>
<dbReference type="InterPro" id="IPR044153">
    <property type="entry name" value="PIN_Pae0151-like"/>
</dbReference>
<dbReference type="GeneID" id="59148424"/>
<dbReference type="Proteomes" id="UP000594121">
    <property type="component" value="Chromosome"/>
</dbReference>
<dbReference type="Gene3D" id="3.40.50.1010">
    <property type="entry name" value="5'-nuclease"/>
    <property type="match status" value="1"/>
</dbReference>
<dbReference type="InterPro" id="IPR051619">
    <property type="entry name" value="TypeII_TA_RNase_PINc/VapC"/>
</dbReference>